<organism evidence="1 2">
    <name type="scientific">Tribolium castaneum</name>
    <name type="common">Red flour beetle</name>
    <dbReference type="NCBI Taxonomy" id="7070"/>
    <lineage>
        <taxon>Eukaryota</taxon>
        <taxon>Metazoa</taxon>
        <taxon>Ecdysozoa</taxon>
        <taxon>Arthropoda</taxon>
        <taxon>Hexapoda</taxon>
        <taxon>Insecta</taxon>
        <taxon>Pterygota</taxon>
        <taxon>Neoptera</taxon>
        <taxon>Endopterygota</taxon>
        <taxon>Coleoptera</taxon>
        <taxon>Polyphaga</taxon>
        <taxon>Cucujiformia</taxon>
        <taxon>Tenebrionidae</taxon>
        <taxon>Tenebrionidae incertae sedis</taxon>
        <taxon>Tribolium</taxon>
    </lineage>
</organism>
<dbReference type="AlphaFoldDB" id="A0A139WLE6"/>
<keyword evidence="2" id="KW-1185">Reference proteome</keyword>
<gene>
    <name evidence="1" type="primary">AUGUSTUS-3.0.2_32447</name>
    <name evidence="1" type="ORF">TcasGA2_TC032447</name>
</gene>
<dbReference type="InParanoid" id="A0A139WLE6"/>
<dbReference type="Proteomes" id="UP000007266">
    <property type="component" value="Linkage group 3"/>
</dbReference>
<sequence length="165" mass="17780">MQIPSPIMVASLPPPEITISYHIAARPWPPRDNELASVFTEGGYFGNRSGNGGSRPVGEKIGRKFKLGLKSIYGLVVSGRVHVFDAWPFHLKGAKFKEGNEGSQGLPQTDQWLTYGLSTLKLQDKANGESGESVVQQEVVVAAGQDATDAASVPTHSCTGFRRLE</sequence>
<reference evidence="1 2" key="2">
    <citation type="journal article" date="2010" name="Nucleic Acids Res.">
        <title>BeetleBase in 2010: revisions to provide comprehensive genomic information for Tribolium castaneum.</title>
        <authorList>
            <person name="Kim H.S."/>
            <person name="Murphy T."/>
            <person name="Xia J."/>
            <person name="Caragea D."/>
            <person name="Park Y."/>
            <person name="Beeman R.W."/>
            <person name="Lorenzen M.D."/>
            <person name="Butcher S."/>
            <person name="Manak J.R."/>
            <person name="Brown S.J."/>
        </authorList>
    </citation>
    <scope>GENOME REANNOTATION</scope>
    <source>
        <strain evidence="1 2">Georgia GA2</strain>
    </source>
</reference>
<evidence type="ECO:0000313" key="2">
    <source>
        <dbReference type="Proteomes" id="UP000007266"/>
    </source>
</evidence>
<name>A0A139WLE6_TRICA</name>
<reference evidence="1 2" key="1">
    <citation type="journal article" date="2008" name="Nature">
        <title>The genome of the model beetle and pest Tribolium castaneum.</title>
        <authorList>
            <consortium name="Tribolium Genome Sequencing Consortium"/>
            <person name="Richards S."/>
            <person name="Gibbs R.A."/>
            <person name="Weinstock G.M."/>
            <person name="Brown S.J."/>
            <person name="Denell R."/>
            <person name="Beeman R.W."/>
            <person name="Gibbs R."/>
            <person name="Beeman R.W."/>
            <person name="Brown S.J."/>
            <person name="Bucher G."/>
            <person name="Friedrich M."/>
            <person name="Grimmelikhuijzen C.J."/>
            <person name="Klingler M."/>
            <person name="Lorenzen M."/>
            <person name="Richards S."/>
            <person name="Roth S."/>
            <person name="Schroder R."/>
            <person name="Tautz D."/>
            <person name="Zdobnov E.M."/>
            <person name="Muzny D."/>
            <person name="Gibbs R.A."/>
            <person name="Weinstock G.M."/>
            <person name="Attaway T."/>
            <person name="Bell S."/>
            <person name="Buhay C.J."/>
            <person name="Chandrabose M.N."/>
            <person name="Chavez D."/>
            <person name="Clerk-Blankenburg K.P."/>
            <person name="Cree A."/>
            <person name="Dao M."/>
            <person name="Davis C."/>
            <person name="Chacko J."/>
            <person name="Dinh H."/>
            <person name="Dugan-Rocha S."/>
            <person name="Fowler G."/>
            <person name="Garner T.T."/>
            <person name="Garnes J."/>
            <person name="Gnirke A."/>
            <person name="Hawes A."/>
            <person name="Hernandez J."/>
            <person name="Hines S."/>
            <person name="Holder M."/>
            <person name="Hume J."/>
            <person name="Jhangiani S.N."/>
            <person name="Joshi V."/>
            <person name="Khan Z.M."/>
            <person name="Jackson L."/>
            <person name="Kovar C."/>
            <person name="Kowis A."/>
            <person name="Lee S."/>
            <person name="Lewis L.R."/>
            <person name="Margolis J."/>
            <person name="Morgan M."/>
            <person name="Nazareth L.V."/>
            <person name="Nguyen N."/>
            <person name="Okwuonu G."/>
            <person name="Parker D."/>
            <person name="Richards S."/>
            <person name="Ruiz S.J."/>
            <person name="Santibanez J."/>
            <person name="Savard J."/>
            <person name="Scherer S.E."/>
            <person name="Schneider B."/>
            <person name="Sodergren E."/>
            <person name="Tautz D."/>
            <person name="Vattahil S."/>
            <person name="Villasana D."/>
            <person name="White C.S."/>
            <person name="Wright R."/>
            <person name="Park Y."/>
            <person name="Beeman R.W."/>
            <person name="Lord J."/>
            <person name="Oppert B."/>
            <person name="Lorenzen M."/>
            <person name="Brown S."/>
            <person name="Wang L."/>
            <person name="Savard J."/>
            <person name="Tautz D."/>
            <person name="Richards S."/>
            <person name="Weinstock G."/>
            <person name="Gibbs R.A."/>
            <person name="Liu Y."/>
            <person name="Worley K."/>
            <person name="Weinstock G."/>
            <person name="Elsik C.G."/>
            <person name="Reese J.T."/>
            <person name="Elhaik E."/>
            <person name="Landan G."/>
            <person name="Graur D."/>
            <person name="Arensburger P."/>
            <person name="Atkinson P."/>
            <person name="Beeman R.W."/>
            <person name="Beidler J."/>
            <person name="Brown S.J."/>
            <person name="Demuth J.P."/>
            <person name="Drury D.W."/>
            <person name="Du Y.Z."/>
            <person name="Fujiwara H."/>
            <person name="Lorenzen M."/>
            <person name="Maselli V."/>
            <person name="Osanai M."/>
            <person name="Park Y."/>
            <person name="Robertson H.M."/>
            <person name="Tu Z."/>
            <person name="Wang J.J."/>
            <person name="Wang S."/>
            <person name="Richards S."/>
            <person name="Song H."/>
            <person name="Zhang L."/>
            <person name="Sodergren E."/>
            <person name="Werner D."/>
            <person name="Stanke M."/>
            <person name="Morgenstern B."/>
            <person name="Solovyev V."/>
            <person name="Kosarev P."/>
            <person name="Brown G."/>
            <person name="Chen H.C."/>
            <person name="Ermolaeva O."/>
            <person name="Hlavina W."/>
            <person name="Kapustin Y."/>
            <person name="Kiryutin B."/>
            <person name="Kitts P."/>
            <person name="Maglott D."/>
            <person name="Pruitt K."/>
            <person name="Sapojnikov V."/>
            <person name="Souvorov A."/>
            <person name="Mackey A.J."/>
            <person name="Waterhouse R.M."/>
            <person name="Wyder S."/>
            <person name="Zdobnov E.M."/>
            <person name="Zdobnov E.M."/>
            <person name="Wyder S."/>
            <person name="Kriventseva E.V."/>
            <person name="Kadowaki T."/>
            <person name="Bork P."/>
            <person name="Aranda M."/>
            <person name="Bao R."/>
            <person name="Beermann A."/>
            <person name="Berns N."/>
            <person name="Bolognesi R."/>
            <person name="Bonneton F."/>
            <person name="Bopp D."/>
            <person name="Brown S.J."/>
            <person name="Bucher G."/>
            <person name="Butts T."/>
            <person name="Chaumot A."/>
            <person name="Denell R.E."/>
            <person name="Ferrier D.E."/>
            <person name="Friedrich M."/>
            <person name="Gordon C.M."/>
            <person name="Jindra M."/>
            <person name="Klingler M."/>
            <person name="Lan Q."/>
            <person name="Lattorff H.M."/>
            <person name="Laudet V."/>
            <person name="von Levetsow C."/>
            <person name="Liu Z."/>
            <person name="Lutz R."/>
            <person name="Lynch J.A."/>
            <person name="da Fonseca R.N."/>
            <person name="Posnien N."/>
            <person name="Reuter R."/>
            <person name="Roth S."/>
            <person name="Savard J."/>
            <person name="Schinko J.B."/>
            <person name="Schmitt C."/>
            <person name="Schoppmeier M."/>
            <person name="Schroder R."/>
            <person name="Shippy T.D."/>
            <person name="Simonnet F."/>
            <person name="Marques-Souza H."/>
            <person name="Tautz D."/>
            <person name="Tomoyasu Y."/>
            <person name="Trauner J."/>
            <person name="Van der Zee M."/>
            <person name="Vervoort M."/>
            <person name="Wittkopp N."/>
            <person name="Wimmer E.A."/>
            <person name="Yang X."/>
            <person name="Jones A.K."/>
            <person name="Sattelle D.B."/>
            <person name="Ebert P.R."/>
            <person name="Nelson D."/>
            <person name="Scott J.G."/>
            <person name="Beeman R.W."/>
            <person name="Muthukrishnan S."/>
            <person name="Kramer K.J."/>
            <person name="Arakane Y."/>
            <person name="Beeman R.W."/>
            <person name="Zhu Q."/>
            <person name="Hogenkamp D."/>
            <person name="Dixit R."/>
            <person name="Oppert B."/>
            <person name="Jiang H."/>
            <person name="Zou Z."/>
            <person name="Marshall J."/>
            <person name="Elpidina E."/>
            <person name="Vinokurov K."/>
            <person name="Oppert C."/>
            <person name="Zou Z."/>
            <person name="Evans J."/>
            <person name="Lu Z."/>
            <person name="Zhao P."/>
            <person name="Sumathipala N."/>
            <person name="Altincicek B."/>
            <person name="Vilcinskas A."/>
            <person name="Williams M."/>
            <person name="Hultmark D."/>
            <person name="Hetru C."/>
            <person name="Jiang H."/>
            <person name="Grimmelikhuijzen C.J."/>
            <person name="Hauser F."/>
            <person name="Cazzamali G."/>
            <person name="Williamson M."/>
            <person name="Park Y."/>
            <person name="Li B."/>
            <person name="Tanaka Y."/>
            <person name="Predel R."/>
            <person name="Neupert S."/>
            <person name="Schachtner J."/>
            <person name="Verleyen P."/>
            <person name="Raible F."/>
            <person name="Bork P."/>
            <person name="Friedrich M."/>
            <person name="Walden K.K."/>
            <person name="Robertson H.M."/>
            <person name="Angeli S."/>
            <person name="Foret S."/>
            <person name="Bucher G."/>
            <person name="Schuetz S."/>
            <person name="Maleszka R."/>
            <person name="Wimmer E.A."/>
            <person name="Beeman R.W."/>
            <person name="Lorenzen M."/>
            <person name="Tomoyasu Y."/>
            <person name="Miller S.C."/>
            <person name="Grossmann D."/>
            <person name="Bucher G."/>
        </authorList>
    </citation>
    <scope>NUCLEOTIDE SEQUENCE [LARGE SCALE GENOMIC DNA]</scope>
    <source>
        <strain evidence="1 2">Georgia GA2</strain>
    </source>
</reference>
<evidence type="ECO:0000313" key="1">
    <source>
        <dbReference type="EMBL" id="KYB28752.1"/>
    </source>
</evidence>
<protein>
    <submittedName>
        <fullName evidence="1">Uncharacterized protein</fullName>
    </submittedName>
</protein>
<dbReference type="EMBL" id="KQ971321">
    <property type="protein sequence ID" value="KYB28752.1"/>
    <property type="molecule type" value="Genomic_DNA"/>
</dbReference>
<accession>A0A139WLE6</accession>
<proteinExistence type="predicted"/>